<protein>
    <submittedName>
        <fullName evidence="4">Fe-S cluster assembly protein SufD</fullName>
    </submittedName>
</protein>
<dbReference type="PANTHER" id="PTHR43575">
    <property type="entry name" value="PROTEIN ABCI7, CHLOROPLASTIC"/>
    <property type="match status" value="1"/>
</dbReference>
<dbReference type="InterPro" id="IPR037284">
    <property type="entry name" value="SUF_FeS_clus_asmbl_SufBD_sf"/>
</dbReference>
<reference evidence="4" key="1">
    <citation type="submission" date="2020-07" db="EMBL/GenBank/DDBJ databases">
        <title>Huge and variable diversity of episymbiotic CPR bacteria and DPANN archaea in groundwater ecosystems.</title>
        <authorList>
            <person name="He C.Y."/>
            <person name="Keren R."/>
            <person name="Whittaker M."/>
            <person name="Farag I.F."/>
            <person name="Doudna J."/>
            <person name="Cate J.H.D."/>
            <person name="Banfield J.F."/>
        </authorList>
    </citation>
    <scope>NUCLEOTIDE SEQUENCE</scope>
    <source>
        <strain evidence="4">NC_groundwater_1813_Pr3_B-0.1um_71_17</strain>
    </source>
</reference>
<feature type="domain" description="SUF system FeS cluster assembly SufBD N-terminal" evidence="3">
    <location>
        <begin position="105"/>
        <end position="184"/>
    </location>
</feature>
<dbReference type="PANTHER" id="PTHR43575:SF1">
    <property type="entry name" value="PROTEIN ABCI7, CHLOROPLASTIC"/>
    <property type="match status" value="1"/>
</dbReference>
<feature type="domain" description="SUF system FeS cluster assembly SufBD core" evidence="2">
    <location>
        <begin position="189"/>
        <end position="420"/>
    </location>
</feature>
<dbReference type="InterPro" id="IPR000825">
    <property type="entry name" value="SUF_FeS_clus_asmbl_SufBD_core"/>
</dbReference>
<evidence type="ECO:0000256" key="1">
    <source>
        <dbReference type="ARBA" id="ARBA00043967"/>
    </source>
</evidence>
<proteinExistence type="inferred from homology"/>
<dbReference type="InterPro" id="IPR045595">
    <property type="entry name" value="SufBD_N"/>
</dbReference>
<dbReference type="Pfam" id="PF19295">
    <property type="entry name" value="SufBD_N"/>
    <property type="match status" value="1"/>
</dbReference>
<dbReference type="InterPro" id="IPR011542">
    <property type="entry name" value="SUF_FeS_clus_asmbl_SufD"/>
</dbReference>
<organism evidence="4 5">
    <name type="scientific">Eiseniibacteriota bacterium</name>
    <dbReference type="NCBI Taxonomy" id="2212470"/>
    <lineage>
        <taxon>Bacteria</taxon>
        <taxon>Candidatus Eiseniibacteriota</taxon>
    </lineage>
</organism>
<dbReference type="NCBIfam" id="TIGR01981">
    <property type="entry name" value="sufD"/>
    <property type="match status" value="1"/>
</dbReference>
<name>A0A933SDW6_UNCEI</name>
<dbReference type="GO" id="GO:0016226">
    <property type="term" value="P:iron-sulfur cluster assembly"/>
    <property type="evidence" value="ECO:0007669"/>
    <property type="project" value="InterPro"/>
</dbReference>
<evidence type="ECO:0000313" key="5">
    <source>
        <dbReference type="Proteomes" id="UP000696931"/>
    </source>
</evidence>
<dbReference type="Proteomes" id="UP000696931">
    <property type="component" value="Unassembled WGS sequence"/>
</dbReference>
<gene>
    <name evidence="4" type="primary">sufD</name>
    <name evidence="4" type="ORF">HZA61_10560</name>
</gene>
<sequence>MNTTPVTSPASNALAGWLATAETRATQKNEPAWALAKRSHAAAVASSLAFPARDEELWRRTDFGGLPLDSLEPFAAVTPARNIDDLPVLLLTRLAGEGANTALVAQTDSEVVYEQTHPTLVKQGVIVCSMDRAIREHADKVQALLGSLIATDYDRWTAVGEALRQGGAFVWVPKGVHAEIPVRLMQFLSGAGRLAAPRTVIAVGDGGSVTVVDELLSENAEGASMYLGGTELFVGQGAKLTFASLQDWSRNVYHYGNGRAQLAKDSELQWIQVMVGGRMSKTNIWFNLDGEGANAFVHGFMFGDSRQHFHLHTLQRHLKPNCTSDLLIKGCLKDKARSVYQGLIQVAEGAQKTNAYQANRNLLLSDQARADSIPGLEILANDVRCTHGATLGHVDSEHLFYLMARGLPRVEAERLVVEAFFEPVLERIPLESLREQLREEIERKIG</sequence>
<accession>A0A933SDW6</accession>
<evidence type="ECO:0000313" key="4">
    <source>
        <dbReference type="EMBL" id="MBI5169920.1"/>
    </source>
</evidence>
<evidence type="ECO:0000259" key="2">
    <source>
        <dbReference type="Pfam" id="PF01458"/>
    </source>
</evidence>
<comment type="similarity">
    <text evidence="1">Belongs to the iron-sulfur cluster assembly SufBD family.</text>
</comment>
<dbReference type="EMBL" id="JACRIW010000075">
    <property type="protein sequence ID" value="MBI5169920.1"/>
    <property type="molecule type" value="Genomic_DNA"/>
</dbReference>
<dbReference type="SUPFAM" id="SSF101960">
    <property type="entry name" value="Stabilizer of iron transporter SufD"/>
    <property type="match status" value="1"/>
</dbReference>
<dbReference type="AlphaFoldDB" id="A0A933SDW6"/>
<dbReference type="InterPro" id="IPR055346">
    <property type="entry name" value="Fe-S_cluster_assembly_SufBD"/>
</dbReference>
<comment type="caution">
    <text evidence="4">The sequence shown here is derived from an EMBL/GenBank/DDBJ whole genome shotgun (WGS) entry which is preliminary data.</text>
</comment>
<dbReference type="Pfam" id="PF01458">
    <property type="entry name" value="SUFBD_core"/>
    <property type="match status" value="1"/>
</dbReference>
<evidence type="ECO:0000259" key="3">
    <source>
        <dbReference type="Pfam" id="PF19295"/>
    </source>
</evidence>